<reference evidence="1 2" key="1">
    <citation type="submission" date="2021-06" db="EMBL/GenBank/DDBJ databases">
        <authorList>
            <person name="Kallberg Y."/>
            <person name="Tangrot J."/>
            <person name="Rosling A."/>
        </authorList>
    </citation>
    <scope>NUCLEOTIDE SEQUENCE [LARGE SCALE GENOMIC DNA]</scope>
    <source>
        <strain evidence="1 2">120-4 pot B 10/14</strain>
    </source>
</reference>
<comment type="caution">
    <text evidence="1">The sequence shown here is derived from an EMBL/GenBank/DDBJ whole genome shotgun (WGS) entry which is preliminary data.</text>
</comment>
<protein>
    <submittedName>
        <fullName evidence="1">17411_t:CDS:1</fullName>
    </submittedName>
</protein>
<dbReference type="EMBL" id="CAJVQB010019025">
    <property type="protein sequence ID" value="CAG8789605.1"/>
    <property type="molecule type" value="Genomic_DNA"/>
</dbReference>
<name>A0ABN7VP73_GIGMA</name>
<keyword evidence="2" id="KW-1185">Reference proteome</keyword>
<organism evidence="1 2">
    <name type="scientific">Gigaspora margarita</name>
    <dbReference type="NCBI Taxonomy" id="4874"/>
    <lineage>
        <taxon>Eukaryota</taxon>
        <taxon>Fungi</taxon>
        <taxon>Fungi incertae sedis</taxon>
        <taxon>Mucoromycota</taxon>
        <taxon>Glomeromycotina</taxon>
        <taxon>Glomeromycetes</taxon>
        <taxon>Diversisporales</taxon>
        <taxon>Gigasporaceae</taxon>
        <taxon>Gigaspora</taxon>
    </lineage>
</organism>
<gene>
    <name evidence="1" type="ORF">GMARGA_LOCUS21028</name>
</gene>
<evidence type="ECO:0000313" key="2">
    <source>
        <dbReference type="Proteomes" id="UP000789901"/>
    </source>
</evidence>
<dbReference type="Proteomes" id="UP000789901">
    <property type="component" value="Unassembled WGS sequence"/>
</dbReference>
<sequence length="171" mass="19431">MIIKWAKKFGSQACELLESISQNYNSKDDNISIKAIDYSINNYDFHIDFGKEDLIKTKQHQLAISLPIAVVNPTIPYEGAISSEHILLNKQIEANIKIMQVNLDCLKVKEDSADTNTDSKIEEKMIDVNNIDIVEINGISAQHSIKDLLNYIIPYLEQSNILKYDDPIVHL</sequence>
<evidence type="ECO:0000313" key="1">
    <source>
        <dbReference type="EMBL" id="CAG8789605.1"/>
    </source>
</evidence>
<proteinExistence type="predicted"/>
<accession>A0ABN7VP73</accession>